<feature type="transmembrane region" description="Helical" evidence="10">
    <location>
        <begin position="6"/>
        <end position="31"/>
    </location>
</feature>
<evidence type="ECO:0000256" key="9">
    <source>
        <dbReference type="SAM" id="MobiDB-lite"/>
    </source>
</evidence>
<evidence type="ECO:0000256" key="2">
    <source>
        <dbReference type="ARBA" id="ARBA00022448"/>
    </source>
</evidence>
<feature type="compositionally biased region" description="Basic and acidic residues" evidence="9">
    <location>
        <begin position="493"/>
        <end position="507"/>
    </location>
</feature>
<dbReference type="InterPro" id="IPR001849">
    <property type="entry name" value="PH_domain"/>
</dbReference>
<evidence type="ECO:0008006" key="15">
    <source>
        <dbReference type="Google" id="ProtNLM"/>
    </source>
</evidence>
<dbReference type="PROSITE" id="PS50003">
    <property type="entry name" value="PH_DOMAIN"/>
    <property type="match status" value="1"/>
</dbReference>
<feature type="domain" description="PH" evidence="11">
    <location>
        <begin position="69"/>
        <end position="194"/>
    </location>
</feature>
<keyword evidence="4" id="KW-0256">Endoplasmic reticulum</keyword>
<evidence type="ECO:0000259" key="12">
    <source>
        <dbReference type="PROSITE" id="PS51847"/>
    </source>
</evidence>
<name>A0A498HZK5_MALDO</name>
<keyword evidence="14" id="KW-1185">Reference proteome</keyword>
<dbReference type="Pfam" id="PF23065">
    <property type="entry name" value="PH_SMPa"/>
    <property type="match status" value="1"/>
</dbReference>
<dbReference type="InterPro" id="IPR031468">
    <property type="entry name" value="SMP_LBD"/>
</dbReference>
<dbReference type="GO" id="GO:0008289">
    <property type="term" value="F:lipid binding"/>
    <property type="evidence" value="ECO:0007669"/>
    <property type="project" value="UniProtKB-KW"/>
</dbReference>
<evidence type="ECO:0000256" key="3">
    <source>
        <dbReference type="ARBA" id="ARBA00022692"/>
    </source>
</evidence>
<feature type="region of interest" description="Disordered" evidence="9">
    <location>
        <begin position="40"/>
        <end position="63"/>
    </location>
</feature>
<evidence type="ECO:0000256" key="1">
    <source>
        <dbReference type="ARBA" id="ARBA00004586"/>
    </source>
</evidence>
<dbReference type="InterPro" id="IPR057080">
    <property type="entry name" value="PH_SMPa"/>
</dbReference>
<feature type="region of interest" description="Disordered" evidence="9">
    <location>
        <begin position="487"/>
        <end position="515"/>
    </location>
</feature>
<dbReference type="SUPFAM" id="SSF50729">
    <property type="entry name" value="PH domain-like"/>
    <property type="match status" value="1"/>
</dbReference>
<keyword evidence="2" id="KW-0813">Transport</keyword>
<dbReference type="PROSITE" id="PS51847">
    <property type="entry name" value="SMP"/>
    <property type="match status" value="1"/>
</dbReference>
<dbReference type="AlphaFoldDB" id="A0A498HZK5"/>
<evidence type="ECO:0000256" key="8">
    <source>
        <dbReference type="ARBA" id="ARBA00023136"/>
    </source>
</evidence>
<dbReference type="GO" id="GO:0006869">
    <property type="term" value="P:lipid transport"/>
    <property type="evidence" value="ECO:0007669"/>
    <property type="project" value="UniProtKB-KW"/>
</dbReference>
<evidence type="ECO:0000256" key="4">
    <source>
        <dbReference type="ARBA" id="ARBA00022824"/>
    </source>
</evidence>
<feature type="domain" description="SMP-LTD" evidence="12">
    <location>
        <begin position="349"/>
        <end position="618"/>
    </location>
</feature>
<evidence type="ECO:0000256" key="7">
    <source>
        <dbReference type="ARBA" id="ARBA00023121"/>
    </source>
</evidence>
<evidence type="ECO:0000256" key="10">
    <source>
        <dbReference type="SAM" id="Phobius"/>
    </source>
</evidence>
<reference evidence="13 14" key="1">
    <citation type="submission" date="2018-10" db="EMBL/GenBank/DDBJ databases">
        <title>A high-quality apple genome assembly.</title>
        <authorList>
            <person name="Hu J."/>
        </authorList>
    </citation>
    <scope>NUCLEOTIDE SEQUENCE [LARGE SCALE GENOMIC DNA]</scope>
    <source>
        <strain evidence="14">cv. HFTH1</strain>
        <tissue evidence="13">Young leaf</tissue>
    </source>
</reference>
<feature type="region of interest" description="Disordered" evidence="9">
    <location>
        <begin position="776"/>
        <end position="807"/>
    </location>
</feature>
<organism evidence="13 14">
    <name type="scientific">Malus domestica</name>
    <name type="common">Apple</name>
    <name type="synonym">Pyrus malus</name>
    <dbReference type="NCBI Taxonomy" id="3750"/>
    <lineage>
        <taxon>Eukaryota</taxon>
        <taxon>Viridiplantae</taxon>
        <taxon>Streptophyta</taxon>
        <taxon>Embryophyta</taxon>
        <taxon>Tracheophyta</taxon>
        <taxon>Spermatophyta</taxon>
        <taxon>Magnoliopsida</taxon>
        <taxon>eudicotyledons</taxon>
        <taxon>Gunneridae</taxon>
        <taxon>Pentapetalae</taxon>
        <taxon>rosids</taxon>
        <taxon>fabids</taxon>
        <taxon>Rosales</taxon>
        <taxon>Rosaceae</taxon>
        <taxon>Amygdaloideae</taxon>
        <taxon>Maleae</taxon>
        <taxon>Malus</taxon>
    </lineage>
</organism>
<protein>
    <recommendedName>
        <fullName evidence="15">SMP-LTD domain-containing protein</fullName>
    </recommendedName>
</protein>
<keyword evidence="3 10" id="KW-0812">Transmembrane</keyword>
<dbReference type="STRING" id="3750.A0A498HZK5"/>
<dbReference type="EMBL" id="RDQH01000340">
    <property type="protein sequence ID" value="RXH76089.1"/>
    <property type="molecule type" value="Genomic_DNA"/>
</dbReference>
<keyword evidence="6" id="KW-0445">Lipid transport</keyword>
<proteinExistence type="predicted"/>
<dbReference type="PANTHER" id="PTHR13466">
    <property type="entry name" value="TEX2 PROTEIN-RELATED"/>
    <property type="match status" value="1"/>
</dbReference>
<dbReference type="Proteomes" id="UP000290289">
    <property type="component" value="Chromosome 14"/>
</dbReference>
<keyword evidence="7" id="KW-0446">Lipid-binding</keyword>
<gene>
    <name evidence="13" type="ORF">DVH24_018977</name>
</gene>
<evidence type="ECO:0000313" key="14">
    <source>
        <dbReference type="Proteomes" id="UP000290289"/>
    </source>
</evidence>
<comment type="subcellular location">
    <subcellularLocation>
        <location evidence="1">Endoplasmic reticulum membrane</location>
    </subcellularLocation>
</comment>
<accession>A0A498HZK5</accession>
<evidence type="ECO:0000259" key="11">
    <source>
        <dbReference type="PROSITE" id="PS50003"/>
    </source>
</evidence>
<keyword evidence="8 10" id="KW-0472">Membrane</keyword>
<sequence>MWSWLLWLSVGFVVGAVAILAVEVAVVRVFISRLQHKTKQQHDKEKSSQERGSKSDHLHPRRSLEFASTKEKEGVIWVLEPEKVPKNWQEKALREQKREKEFFEVSPIKRYAKIKNKLLILTESDGSQTAIQLKGCTIEAVSSTSLSSRKWAKRFPIKLDSKATLYKGSKILYLYLKTSWEKESWCKTLRLASCDDKEKLDWFTKLNEEFRCYLTLLNTGHPSLMKQSGGLYAAEPADRENRIDGSSSKVRMFLRKFTKKSLKIGPENKLSWTSSLGREERKISEKVRPSQDFISSSSLADASPLVKRAQSFSEGNLAIPPSSTLTHSGSQSHISVISDAGSDEKFGSDEGTLCWNLLISRLFFDAKSSVEMKRTIKAQIQRTLSNMRTPSYMGEVICTDINIGNLPPYIHGLKVLPMDMNDVWALEVDIGYYGGAVLDVETRLEVRELDFQRGSEDLRPESGSVGDVSADLLEEFEHFGKQLNLAEGTVDAPENKEECDPKSDGSKSSKSSMSASNYGSRWKSLLNSIAKQVSQVPLSLAIRITSLRGTLRLQIKPPPSDRLWFAFTSMPDIDFNLDSSVGDHKITNGHIALFLISRLKTAIRETLVLPNFESVCIPWMLAEKDDWVPRKVAPFIWVNPESVNDPTTVCEVPIVQPSEGKYKTEASSGISVDRTKHKKLKKTESIEQPIGESSDVLAFSVSSNDLSAGNTGGTCQELRTPLLGNGELEDSFKHKVEGIPESQSLSRSTILLDKQNHSFEEDDPRLKRTGRRARMLDLGKKMGEKLEEKRRQVEEKSRNIVEKMRGP</sequence>
<evidence type="ECO:0000256" key="6">
    <source>
        <dbReference type="ARBA" id="ARBA00023055"/>
    </source>
</evidence>
<evidence type="ECO:0000256" key="5">
    <source>
        <dbReference type="ARBA" id="ARBA00022989"/>
    </source>
</evidence>
<dbReference type="GO" id="GO:0005789">
    <property type="term" value="C:endoplasmic reticulum membrane"/>
    <property type="evidence" value="ECO:0007669"/>
    <property type="project" value="UniProtKB-SubCell"/>
</dbReference>
<evidence type="ECO:0000313" key="13">
    <source>
        <dbReference type="EMBL" id="RXH76089.1"/>
    </source>
</evidence>
<keyword evidence="5 10" id="KW-1133">Transmembrane helix</keyword>
<dbReference type="PANTHER" id="PTHR13466:SF0">
    <property type="entry name" value="SMP-LTD DOMAIN-CONTAINING PROTEIN"/>
    <property type="match status" value="1"/>
</dbReference>
<comment type="caution">
    <text evidence="13">The sequence shown here is derived from an EMBL/GenBank/DDBJ whole genome shotgun (WGS) entry which is preliminary data.</text>
</comment>
<dbReference type="CDD" id="cd21675">
    <property type="entry name" value="SMP_TEX2"/>
    <property type="match status" value="1"/>
</dbReference>